<accession>A0A5J4V3I0</accession>
<dbReference type="PROSITE" id="PS50878">
    <property type="entry name" value="RT_POL"/>
    <property type="match status" value="1"/>
</dbReference>
<organism evidence="2 3">
    <name type="scientific">Streblomastix strix</name>
    <dbReference type="NCBI Taxonomy" id="222440"/>
    <lineage>
        <taxon>Eukaryota</taxon>
        <taxon>Metamonada</taxon>
        <taxon>Preaxostyla</taxon>
        <taxon>Oxymonadida</taxon>
        <taxon>Streblomastigidae</taxon>
        <taxon>Streblomastix</taxon>
    </lineage>
</organism>
<evidence type="ECO:0000313" key="3">
    <source>
        <dbReference type="Proteomes" id="UP000324800"/>
    </source>
</evidence>
<dbReference type="InterPro" id="IPR043502">
    <property type="entry name" value="DNA/RNA_pol_sf"/>
</dbReference>
<feature type="non-terminal residue" evidence="2">
    <location>
        <position position="145"/>
    </location>
</feature>
<comment type="caution">
    <text evidence="2">The sequence shown here is derived from an EMBL/GenBank/DDBJ whole genome shotgun (WGS) entry which is preliminary data.</text>
</comment>
<dbReference type="PANTHER" id="PTHR33050">
    <property type="entry name" value="REVERSE TRANSCRIPTASE DOMAIN-CONTAINING PROTEIN"/>
    <property type="match status" value="1"/>
</dbReference>
<dbReference type="EMBL" id="SNRW01009780">
    <property type="protein sequence ID" value="KAA6377486.1"/>
    <property type="molecule type" value="Genomic_DNA"/>
</dbReference>
<dbReference type="Gene3D" id="3.10.10.10">
    <property type="entry name" value="HIV Type 1 Reverse Transcriptase, subunit A, domain 1"/>
    <property type="match status" value="1"/>
</dbReference>
<dbReference type="InterPro" id="IPR043128">
    <property type="entry name" value="Rev_trsase/Diguanyl_cyclase"/>
</dbReference>
<dbReference type="InterPro" id="IPR052055">
    <property type="entry name" value="Hepadnavirus_pol/RT"/>
</dbReference>
<dbReference type="Proteomes" id="UP000324800">
    <property type="component" value="Unassembled WGS sequence"/>
</dbReference>
<dbReference type="InterPro" id="IPR000477">
    <property type="entry name" value="RT_dom"/>
</dbReference>
<evidence type="ECO:0000313" key="2">
    <source>
        <dbReference type="EMBL" id="KAA6377486.1"/>
    </source>
</evidence>
<evidence type="ECO:0000259" key="1">
    <source>
        <dbReference type="PROSITE" id="PS50878"/>
    </source>
</evidence>
<dbReference type="OrthoDB" id="3067625at2759"/>
<gene>
    <name evidence="2" type="ORF">EZS28_026990</name>
</gene>
<dbReference type="SUPFAM" id="SSF56672">
    <property type="entry name" value="DNA/RNA polymerases"/>
    <property type="match status" value="1"/>
</dbReference>
<dbReference type="AlphaFoldDB" id="A0A5J4V3I0"/>
<dbReference type="Pfam" id="PF00078">
    <property type="entry name" value="RVT_1"/>
    <property type="match status" value="1"/>
</dbReference>
<sequence length="145" mass="16719">MEDINTLRELMQKGDQMFKIDLESAFHHIPVDPQFQPFLGFTHKGKFFKYVAMCFGVKHAPLIFHNVLLPVIIIIREHFSIRVVAYCDDIIFLNKNKEDLVNKQPLILQILEEFDWKISQSKSNLLGHHGCAGQYGSTNTAVIFS</sequence>
<feature type="domain" description="Reverse transcriptase" evidence="1">
    <location>
        <begin position="1"/>
        <end position="145"/>
    </location>
</feature>
<reference evidence="2 3" key="1">
    <citation type="submission" date="2019-03" db="EMBL/GenBank/DDBJ databases">
        <title>Single cell metagenomics reveals metabolic interactions within the superorganism composed of flagellate Streblomastix strix and complex community of Bacteroidetes bacteria on its surface.</title>
        <authorList>
            <person name="Treitli S.C."/>
            <person name="Kolisko M."/>
            <person name="Husnik F."/>
            <person name="Keeling P."/>
            <person name="Hampl V."/>
        </authorList>
    </citation>
    <scope>NUCLEOTIDE SEQUENCE [LARGE SCALE GENOMIC DNA]</scope>
    <source>
        <strain evidence="2">ST1C</strain>
    </source>
</reference>
<proteinExistence type="predicted"/>
<dbReference type="PANTHER" id="PTHR33050:SF7">
    <property type="entry name" value="RIBONUCLEASE H"/>
    <property type="match status" value="1"/>
</dbReference>
<name>A0A5J4V3I0_9EUKA</name>
<dbReference type="Gene3D" id="3.30.70.270">
    <property type="match status" value="1"/>
</dbReference>
<protein>
    <recommendedName>
        <fullName evidence="1">Reverse transcriptase domain-containing protein</fullName>
    </recommendedName>
</protein>